<dbReference type="PANTHER" id="PTHR43691:SF11">
    <property type="entry name" value="FI09636P-RELATED"/>
    <property type="match status" value="1"/>
</dbReference>
<evidence type="ECO:0000256" key="3">
    <source>
        <dbReference type="ARBA" id="ARBA00048447"/>
    </source>
</evidence>
<keyword evidence="6" id="KW-1185">Reference proteome</keyword>
<protein>
    <recommendedName>
        <fullName evidence="2">Uridine phosphorylase</fullName>
        <ecNumber evidence="1">2.4.2.3</ecNumber>
    </recommendedName>
</protein>
<dbReference type="EC" id="2.4.2.3" evidence="1"/>
<comment type="caution">
    <text evidence="5">The sequence shown here is derived from an EMBL/GenBank/DDBJ whole genome shotgun (WGS) entry which is preliminary data.</text>
</comment>
<dbReference type="PANTHER" id="PTHR43691">
    <property type="entry name" value="URIDINE PHOSPHORYLASE"/>
    <property type="match status" value="1"/>
</dbReference>
<dbReference type="GO" id="GO:0004850">
    <property type="term" value="F:uridine phosphorylase activity"/>
    <property type="evidence" value="ECO:0007669"/>
    <property type="project" value="UniProtKB-EC"/>
</dbReference>
<evidence type="ECO:0000313" key="6">
    <source>
        <dbReference type="Proteomes" id="UP000245845"/>
    </source>
</evidence>
<feature type="domain" description="Nucleoside phosphorylase" evidence="4">
    <location>
        <begin position="50"/>
        <end position="230"/>
    </location>
</feature>
<dbReference type="Proteomes" id="UP000245845">
    <property type="component" value="Unassembled WGS sequence"/>
</dbReference>
<name>A0A2Y9BFE7_9FIRM</name>
<sequence>MATIFQHYDDTRQAYINPQDSTKPIPGFPKRCVTTFSENIIQKFASVKGVQVITNLYSANGILPVYEINYAGHRIAFFLSRVGAPACIAGLEEIIALGAEKLVMFGCAGMLDDTATQGKLMIPVSAVRDEGTSYHYLPSSETINADPHSVEVLKECFCRKNVPYVTGKTWTTDAIYRETPKRIEERRKQGCLTVEMECSAALAVTQFRQVPFAQFLYGADSLSGEHWEPNDLIEYGLKGAEIYMTLAFDCALCL</sequence>
<dbReference type="OrthoDB" id="7945729at2"/>
<evidence type="ECO:0000256" key="1">
    <source>
        <dbReference type="ARBA" id="ARBA00011888"/>
    </source>
</evidence>
<dbReference type="SUPFAM" id="SSF53167">
    <property type="entry name" value="Purine and uridine phosphorylases"/>
    <property type="match status" value="1"/>
</dbReference>
<gene>
    <name evidence="5" type="ORF">A8806_107202</name>
</gene>
<dbReference type="RefSeq" id="WP_109731586.1">
    <property type="nucleotide sequence ID" value="NZ_BAAACK010000011.1"/>
</dbReference>
<evidence type="ECO:0000313" key="5">
    <source>
        <dbReference type="EMBL" id="PWJ29053.1"/>
    </source>
</evidence>
<accession>A0A2Y9BFE7</accession>
<dbReference type="InterPro" id="IPR035994">
    <property type="entry name" value="Nucleoside_phosphorylase_sf"/>
</dbReference>
<proteinExistence type="predicted"/>
<dbReference type="InterPro" id="IPR000845">
    <property type="entry name" value="Nucleoside_phosphorylase_d"/>
</dbReference>
<dbReference type="GO" id="GO:0006152">
    <property type="term" value="P:purine nucleoside catabolic process"/>
    <property type="evidence" value="ECO:0007669"/>
    <property type="project" value="TreeGrafter"/>
</dbReference>
<organism evidence="5 6">
    <name type="scientific">Faecalicatena orotica</name>
    <dbReference type="NCBI Taxonomy" id="1544"/>
    <lineage>
        <taxon>Bacteria</taxon>
        <taxon>Bacillati</taxon>
        <taxon>Bacillota</taxon>
        <taxon>Clostridia</taxon>
        <taxon>Lachnospirales</taxon>
        <taxon>Lachnospiraceae</taxon>
        <taxon>Faecalicatena</taxon>
    </lineage>
</organism>
<dbReference type="AlphaFoldDB" id="A0A2Y9BFE7"/>
<evidence type="ECO:0000256" key="2">
    <source>
        <dbReference type="ARBA" id="ARBA00021980"/>
    </source>
</evidence>
<dbReference type="GO" id="GO:0004731">
    <property type="term" value="F:purine-nucleoside phosphorylase activity"/>
    <property type="evidence" value="ECO:0007669"/>
    <property type="project" value="TreeGrafter"/>
</dbReference>
<comment type="catalytic activity">
    <reaction evidence="3">
        <text>uridine + phosphate = alpha-D-ribose 1-phosphate + uracil</text>
        <dbReference type="Rhea" id="RHEA:24388"/>
        <dbReference type="ChEBI" id="CHEBI:16704"/>
        <dbReference type="ChEBI" id="CHEBI:17568"/>
        <dbReference type="ChEBI" id="CHEBI:43474"/>
        <dbReference type="ChEBI" id="CHEBI:57720"/>
        <dbReference type="EC" id="2.4.2.3"/>
    </reaction>
</comment>
<dbReference type="GO" id="GO:0005829">
    <property type="term" value="C:cytosol"/>
    <property type="evidence" value="ECO:0007669"/>
    <property type="project" value="TreeGrafter"/>
</dbReference>
<reference evidence="5 6" key="1">
    <citation type="submission" date="2018-05" db="EMBL/GenBank/DDBJ databases">
        <title>The Hungate 1000. A catalogue of reference genomes from the rumen microbiome.</title>
        <authorList>
            <person name="Kelly W."/>
        </authorList>
    </citation>
    <scope>NUCLEOTIDE SEQUENCE [LARGE SCALE GENOMIC DNA]</scope>
    <source>
        <strain evidence="5 6">NLAE-zl-C242</strain>
    </source>
</reference>
<dbReference type="CDD" id="cd09007">
    <property type="entry name" value="NP-I_spr0068"/>
    <property type="match status" value="1"/>
</dbReference>
<dbReference type="Pfam" id="PF01048">
    <property type="entry name" value="PNP_UDP_1"/>
    <property type="match status" value="1"/>
</dbReference>
<dbReference type="Gene3D" id="3.40.50.1580">
    <property type="entry name" value="Nucleoside phosphorylase domain"/>
    <property type="match status" value="1"/>
</dbReference>
<dbReference type="EMBL" id="QGDL01000007">
    <property type="protein sequence ID" value="PWJ29053.1"/>
    <property type="molecule type" value="Genomic_DNA"/>
</dbReference>
<evidence type="ECO:0000259" key="4">
    <source>
        <dbReference type="Pfam" id="PF01048"/>
    </source>
</evidence>